<gene>
    <name evidence="1" type="ORF">SZL87_15165</name>
</gene>
<evidence type="ECO:0000313" key="1">
    <source>
        <dbReference type="EMBL" id="MEI4463763.1"/>
    </source>
</evidence>
<comment type="caution">
    <text evidence="1">The sequence shown here is derived from an EMBL/GenBank/DDBJ whole genome shotgun (WGS) entry which is preliminary data.</text>
</comment>
<dbReference type="RefSeq" id="WP_336449625.1">
    <property type="nucleotide sequence ID" value="NZ_JBAWKY010000006.1"/>
</dbReference>
<name>A0ABU8ELG0_9BACL</name>
<evidence type="ECO:0000313" key="2">
    <source>
        <dbReference type="Proteomes" id="UP001387110"/>
    </source>
</evidence>
<proteinExistence type="predicted"/>
<organism evidence="1 2">
    <name type="scientific">Exiguobacterium indicum</name>
    <dbReference type="NCBI Taxonomy" id="296995"/>
    <lineage>
        <taxon>Bacteria</taxon>
        <taxon>Bacillati</taxon>
        <taxon>Bacillota</taxon>
        <taxon>Bacilli</taxon>
        <taxon>Bacillales</taxon>
        <taxon>Bacillales Family XII. Incertae Sedis</taxon>
        <taxon>Exiguobacterium</taxon>
    </lineage>
</organism>
<reference evidence="1 2" key="1">
    <citation type="submission" date="2023-12" db="EMBL/GenBank/DDBJ databases">
        <authorList>
            <person name="Easwaran N."/>
            <person name="Lazarus H.P.S."/>
        </authorList>
    </citation>
    <scope>NUCLEOTIDE SEQUENCE [LARGE SCALE GENOMIC DNA]</scope>
    <source>
        <strain evidence="1 2">VIT-2023</strain>
    </source>
</reference>
<accession>A0ABU8ELG0</accession>
<sequence>MSKEHLKSSIMDLMNFYKKNVTFAEIERLLNNQNISVNGSYRFYFPGNQSIIIWEGMSEEFAQALEELIFIDKVITLKVSHEKYYFLDGKVLNLKPTYKFDCEYKKVRWLPTFIELGSI</sequence>
<evidence type="ECO:0008006" key="3">
    <source>
        <dbReference type="Google" id="ProtNLM"/>
    </source>
</evidence>
<dbReference type="EMBL" id="JBAWKY010000006">
    <property type="protein sequence ID" value="MEI4463763.1"/>
    <property type="molecule type" value="Genomic_DNA"/>
</dbReference>
<protein>
    <recommendedName>
        <fullName evidence="3">Pathogenicity island protein</fullName>
    </recommendedName>
</protein>
<keyword evidence="2" id="KW-1185">Reference proteome</keyword>
<dbReference type="Proteomes" id="UP001387110">
    <property type="component" value="Unassembled WGS sequence"/>
</dbReference>